<evidence type="ECO:0000313" key="2">
    <source>
        <dbReference type="Proteomes" id="UP000198382"/>
    </source>
</evidence>
<proteinExistence type="predicted"/>
<comment type="caution">
    <text evidence="1">The sequence shown here is derived from an EMBL/GenBank/DDBJ whole genome shotgun (WGS) entry which is preliminary data.</text>
</comment>
<evidence type="ECO:0000313" key="1">
    <source>
        <dbReference type="EMBL" id="OXA76114.1"/>
    </source>
</evidence>
<reference evidence="1 2" key="1">
    <citation type="submission" date="2016-11" db="EMBL/GenBank/DDBJ databases">
        <title>Whole genomes of Flavobacteriaceae.</title>
        <authorList>
            <person name="Stine C."/>
            <person name="Li C."/>
            <person name="Tadesse D."/>
        </authorList>
    </citation>
    <scope>NUCLEOTIDE SEQUENCE [LARGE SCALE GENOMIC DNA]</scope>
    <source>
        <strain evidence="1 2">DSM 15937</strain>
    </source>
</reference>
<name>A0ABX4BKW8_FLAFR</name>
<accession>A0ABX4BKW8</accession>
<sequence>MLIINGYFNEKKQKKDMSNNVNKIFIIVLGLLCFLSCKDEKKEIQKKASLYYEKSISASDNDTYNRVYANATDSINSWINNKLKGYANQRLNAGSWRLDSLICFNSKADKCILALLTQAVFWKDTDHDNMDFFYGIKIKNKWYFFQGAGISLPREFYQKDTTKPLSFQIMHEIAMKEIFRGYLKKKDKGFWGNLFGKTEWEINDRFFLELDKPRLPFETRKTAPSYYSCRDINNKKEYVECSLKYEALSVWNEDSTSISKDTYLYSPEFPVTKKIRQLKKGDLLRVIERIDNSQWCYVRMWDGNPNVGFIEKEAIVKREKK</sequence>
<evidence type="ECO:0008006" key="3">
    <source>
        <dbReference type="Google" id="ProtNLM"/>
    </source>
</evidence>
<dbReference type="EMBL" id="MUGV01000039">
    <property type="protein sequence ID" value="OXA76114.1"/>
    <property type="molecule type" value="Genomic_DNA"/>
</dbReference>
<dbReference type="Proteomes" id="UP000198382">
    <property type="component" value="Unassembled WGS sequence"/>
</dbReference>
<keyword evidence="2" id="KW-1185">Reference proteome</keyword>
<organism evidence="1 2">
    <name type="scientific">Flavobacterium frigidimaris</name>
    <dbReference type="NCBI Taxonomy" id="262320"/>
    <lineage>
        <taxon>Bacteria</taxon>
        <taxon>Pseudomonadati</taxon>
        <taxon>Bacteroidota</taxon>
        <taxon>Flavobacteriia</taxon>
        <taxon>Flavobacteriales</taxon>
        <taxon>Flavobacteriaceae</taxon>
        <taxon>Flavobacterium</taxon>
    </lineage>
</organism>
<gene>
    <name evidence="1" type="ORF">B0A65_19880</name>
</gene>
<protein>
    <recommendedName>
        <fullName evidence="3">SH3 domain-containing protein</fullName>
    </recommendedName>
</protein>